<evidence type="ECO:0000256" key="8">
    <source>
        <dbReference type="SAM" id="Phobius"/>
    </source>
</evidence>
<feature type="transmembrane region" description="Helical" evidence="8">
    <location>
        <begin position="50"/>
        <end position="71"/>
    </location>
</feature>
<keyword evidence="6 8" id="KW-1133">Transmembrane helix</keyword>
<dbReference type="AlphaFoldDB" id="A0A327KG34"/>
<sequence>MTDNERGSGGSAALAGYLAGCRAGATSVFQIVLIGTYISIGALAHDLGFSALWVVLSTLIVWAAPAQVILMTAIGAGAAPLEVAVAVSLSGVRLLPMVVALLPMLRTRGSRWPGVLLAAHFTAVSMWMEALRLAPRRPPEQRIAFANGIGSMLIGSATIACFVGFYFARVLPEPLVAGLLFLTPMSFLVSVTRASKMISDRVAAAAGLVLSPLLVWLGVGLDLMWTGLVGGTGAYLIHRWRRARR</sequence>
<keyword evidence="7 8" id="KW-0472">Membrane</keyword>
<evidence type="ECO:0000256" key="6">
    <source>
        <dbReference type="ARBA" id="ARBA00022989"/>
    </source>
</evidence>
<dbReference type="PANTHER" id="PTHR34979">
    <property type="entry name" value="INNER MEMBRANE PROTEIN YGAZ"/>
    <property type="match status" value="1"/>
</dbReference>
<feature type="transmembrane region" description="Helical" evidence="8">
    <location>
        <begin position="223"/>
        <end position="240"/>
    </location>
</feature>
<dbReference type="RefSeq" id="WP_111383670.1">
    <property type="nucleotide sequence ID" value="NZ_NPEW01000011.1"/>
</dbReference>
<feature type="transmembrane region" description="Helical" evidence="8">
    <location>
        <begin position="111"/>
        <end position="131"/>
    </location>
</feature>
<keyword evidence="5 8" id="KW-0812">Transmembrane</keyword>
<feature type="transmembrane region" description="Helical" evidence="8">
    <location>
        <begin position="12"/>
        <end position="38"/>
    </location>
</feature>
<comment type="similarity">
    <text evidence="2">Belongs to the AzlC family.</text>
</comment>
<dbReference type="InterPro" id="IPR011606">
    <property type="entry name" value="Brnchd-chn_aa_trnsp_permease"/>
</dbReference>
<feature type="transmembrane region" description="Helical" evidence="8">
    <location>
        <begin position="143"/>
        <end position="168"/>
    </location>
</feature>
<protein>
    <submittedName>
        <fullName evidence="9">Branched-chain amino acid ABC transporter permease</fullName>
    </submittedName>
</protein>
<reference evidence="9 10" key="1">
    <citation type="submission" date="2019-11" db="EMBL/GenBank/DDBJ databases">
        <title>Whole-genome sequence of Rhodoplanes serenus DSM 18633, type strain.</title>
        <authorList>
            <person name="Kyndt J.A."/>
            <person name="Meyer T.E."/>
        </authorList>
    </citation>
    <scope>NUCLEOTIDE SEQUENCE [LARGE SCALE GENOMIC DNA]</scope>
    <source>
        <strain evidence="9 10">DSM 18633</strain>
    </source>
</reference>
<comment type="subcellular location">
    <subcellularLocation>
        <location evidence="1">Cell membrane</location>
        <topology evidence="1">Multi-pass membrane protein</topology>
    </subcellularLocation>
</comment>
<evidence type="ECO:0000256" key="1">
    <source>
        <dbReference type="ARBA" id="ARBA00004651"/>
    </source>
</evidence>
<gene>
    <name evidence="9" type="ORF">GJ689_14240</name>
</gene>
<evidence type="ECO:0000256" key="3">
    <source>
        <dbReference type="ARBA" id="ARBA00022448"/>
    </source>
</evidence>
<organism evidence="9 10">
    <name type="scientific">Rhodoplanes serenus</name>
    <dbReference type="NCBI Taxonomy" id="200615"/>
    <lineage>
        <taxon>Bacteria</taxon>
        <taxon>Pseudomonadati</taxon>
        <taxon>Pseudomonadota</taxon>
        <taxon>Alphaproteobacteria</taxon>
        <taxon>Hyphomicrobiales</taxon>
        <taxon>Nitrobacteraceae</taxon>
        <taxon>Rhodoplanes</taxon>
    </lineage>
</organism>
<comment type="caution">
    <text evidence="9">The sequence shown here is derived from an EMBL/GenBank/DDBJ whole genome shotgun (WGS) entry which is preliminary data.</text>
</comment>
<evidence type="ECO:0000256" key="7">
    <source>
        <dbReference type="ARBA" id="ARBA00023136"/>
    </source>
</evidence>
<dbReference type="Pfam" id="PF03591">
    <property type="entry name" value="AzlC"/>
    <property type="match status" value="1"/>
</dbReference>
<accession>A0A327KG34</accession>
<feature type="transmembrane region" description="Helical" evidence="8">
    <location>
        <begin position="83"/>
        <end position="105"/>
    </location>
</feature>
<keyword evidence="4" id="KW-1003">Cell membrane</keyword>
<evidence type="ECO:0000313" key="9">
    <source>
        <dbReference type="EMBL" id="MTW17364.1"/>
    </source>
</evidence>
<dbReference type="Proteomes" id="UP000438991">
    <property type="component" value="Unassembled WGS sequence"/>
</dbReference>
<dbReference type="EMBL" id="WNKV01000010">
    <property type="protein sequence ID" value="MTW17364.1"/>
    <property type="molecule type" value="Genomic_DNA"/>
</dbReference>
<evidence type="ECO:0000313" key="10">
    <source>
        <dbReference type="Proteomes" id="UP000438991"/>
    </source>
</evidence>
<keyword evidence="3" id="KW-0813">Transport</keyword>
<evidence type="ECO:0000256" key="5">
    <source>
        <dbReference type="ARBA" id="ARBA00022692"/>
    </source>
</evidence>
<dbReference type="GO" id="GO:0005886">
    <property type="term" value="C:plasma membrane"/>
    <property type="evidence" value="ECO:0007669"/>
    <property type="project" value="UniProtKB-SubCell"/>
</dbReference>
<evidence type="ECO:0000256" key="2">
    <source>
        <dbReference type="ARBA" id="ARBA00010735"/>
    </source>
</evidence>
<proteinExistence type="inferred from homology"/>
<dbReference type="GO" id="GO:1903785">
    <property type="term" value="P:L-valine transmembrane transport"/>
    <property type="evidence" value="ECO:0007669"/>
    <property type="project" value="TreeGrafter"/>
</dbReference>
<feature type="transmembrane region" description="Helical" evidence="8">
    <location>
        <begin position="174"/>
        <end position="191"/>
    </location>
</feature>
<evidence type="ECO:0000256" key="4">
    <source>
        <dbReference type="ARBA" id="ARBA00022475"/>
    </source>
</evidence>
<name>A0A327KG34_9BRAD</name>
<dbReference type="PANTHER" id="PTHR34979:SF1">
    <property type="entry name" value="INNER MEMBRANE PROTEIN YGAZ"/>
    <property type="match status" value="1"/>
</dbReference>